<name>A0A8T1C744_9STRA</name>
<dbReference type="EMBL" id="RCMK01000713">
    <property type="protein sequence ID" value="KAG2915085.1"/>
    <property type="molecule type" value="Genomic_DNA"/>
</dbReference>
<proteinExistence type="predicted"/>
<dbReference type="AlphaFoldDB" id="A0A8T1C744"/>
<comment type="caution">
    <text evidence="1">The sequence shown here is derived from an EMBL/GenBank/DDBJ whole genome shotgun (WGS) entry which is preliminary data.</text>
</comment>
<organism evidence="1 2">
    <name type="scientific">Phytophthora cactorum</name>
    <dbReference type="NCBI Taxonomy" id="29920"/>
    <lineage>
        <taxon>Eukaryota</taxon>
        <taxon>Sar</taxon>
        <taxon>Stramenopiles</taxon>
        <taxon>Oomycota</taxon>
        <taxon>Peronosporomycetes</taxon>
        <taxon>Peronosporales</taxon>
        <taxon>Peronosporaceae</taxon>
        <taxon>Phytophthora</taxon>
    </lineage>
</organism>
<dbReference type="VEuPathDB" id="FungiDB:PC110_g14215"/>
<sequence length="161" mass="17665">MNEALQLGSGNRVASRGWQLHWKSFANVERKFVFASPPTARTALSSQDNSHVLVEQLAQTAPQLYPLSETVFSAKSVPSFGCSMESSVDEARARIIDLVARVPVEDSVKQVSDAMWQDLNSLSQMPDKSYRYMNERGPDAGAQSFDLTIRCPSGTTATHGL</sequence>
<dbReference type="Proteomes" id="UP000736787">
    <property type="component" value="Unassembled WGS sequence"/>
</dbReference>
<evidence type="ECO:0000313" key="2">
    <source>
        <dbReference type="Proteomes" id="UP000736787"/>
    </source>
</evidence>
<accession>A0A8T1C744</accession>
<protein>
    <submittedName>
        <fullName evidence="1">Uncharacterized protein</fullName>
    </submittedName>
</protein>
<evidence type="ECO:0000313" key="1">
    <source>
        <dbReference type="EMBL" id="KAG2915085.1"/>
    </source>
</evidence>
<reference evidence="1" key="1">
    <citation type="submission" date="2018-10" db="EMBL/GenBank/DDBJ databases">
        <title>Effector identification in a new, highly contiguous assembly of the strawberry crown rot pathogen Phytophthora cactorum.</title>
        <authorList>
            <person name="Armitage A.D."/>
            <person name="Nellist C.F."/>
            <person name="Bates H."/>
            <person name="Vickerstaff R.J."/>
            <person name="Harrison R.J."/>
        </authorList>
    </citation>
    <scope>NUCLEOTIDE SEQUENCE</scope>
    <source>
        <strain evidence="1">4040</strain>
    </source>
</reference>
<gene>
    <name evidence="1" type="ORF">PC117_g18121</name>
</gene>